<keyword evidence="1" id="KW-0812">Transmembrane</keyword>
<dbReference type="AlphaFoldDB" id="A0A4Q7KV62"/>
<sequence>MNSPESWIREYSNAPNVDLSDIAELDSCRLAALYRAEQGRLRLHGDLIFCAGRACPDQVVLAAHNLIREGLLCYAPHPEDTAVRIEPTEAGRAELKRLRQEARERMCRAVEKERSLWMQWSVVAIVAVFFVTKLVCHVRDRPSPHGTDAEQRTRSKQ</sequence>
<dbReference type="EMBL" id="SGWQ01000003">
    <property type="protein sequence ID" value="RZS40889.1"/>
    <property type="molecule type" value="Genomic_DNA"/>
</dbReference>
<comment type="caution">
    <text evidence="2">The sequence shown here is derived from an EMBL/GenBank/DDBJ whole genome shotgun (WGS) entry which is preliminary data.</text>
</comment>
<gene>
    <name evidence="2" type="ORF">EV193_103203</name>
</gene>
<protein>
    <submittedName>
        <fullName evidence="2">Uncharacterized protein</fullName>
    </submittedName>
</protein>
<keyword evidence="1" id="KW-1133">Transmembrane helix</keyword>
<keyword evidence="1" id="KW-0472">Membrane</keyword>
<accession>A0A4Q7KV62</accession>
<feature type="transmembrane region" description="Helical" evidence="1">
    <location>
        <begin position="117"/>
        <end position="136"/>
    </location>
</feature>
<evidence type="ECO:0000256" key="1">
    <source>
        <dbReference type="SAM" id="Phobius"/>
    </source>
</evidence>
<evidence type="ECO:0000313" key="2">
    <source>
        <dbReference type="EMBL" id="RZS40889.1"/>
    </source>
</evidence>
<keyword evidence="3" id="KW-1185">Reference proteome</keyword>
<organism evidence="2 3">
    <name type="scientific">Herbihabitans rhizosphaerae</name>
    <dbReference type="NCBI Taxonomy" id="1872711"/>
    <lineage>
        <taxon>Bacteria</taxon>
        <taxon>Bacillati</taxon>
        <taxon>Actinomycetota</taxon>
        <taxon>Actinomycetes</taxon>
        <taxon>Pseudonocardiales</taxon>
        <taxon>Pseudonocardiaceae</taxon>
        <taxon>Herbihabitans</taxon>
    </lineage>
</organism>
<dbReference type="OrthoDB" id="3704501at2"/>
<reference evidence="2 3" key="1">
    <citation type="submission" date="2019-02" db="EMBL/GenBank/DDBJ databases">
        <title>Genomic Encyclopedia of Type Strains, Phase IV (KMG-IV): sequencing the most valuable type-strain genomes for metagenomic binning, comparative biology and taxonomic classification.</title>
        <authorList>
            <person name="Goeker M."/>
        </authorList>
    </citation>
    <scope>NUCLEOTIDE SEQUENCE [LARGE SCALE GENOMIC DNA]</scope>
    <source>
        <strain evidence="2 3">DSM 101727</strain>
    </source>
</reference>
<dbReference type="Proteomes" id="UP000294257">
    <property type="component" value="Unassembled WGS sequence"/>
</dbReference>
<name>A0A4Q7KV62_9PSEU</name>
<proteinExistence type="predicted"/>
<evidence type="ECO:0000313" key="3">
    <source>
        <dbReference type="Proteomes" id="UP000294257"/>
    </source>
</evidence>